<dbReference type="GO" id="GO:0009099">
    <property type="term" value="P:L-valine biosynthetic process"/>
    <property type="evidence" value="ECO:0007669"/>
    <property type="project" value="TreeGrafter"/>
</dbReference>
<sequence length="557" mass="60412">MSKSQKNTAEVLVECLEAHGVKYIFGVPGEETLDFLEAIRKSQRNSKITFITTRHEQTAVFMAATFGRITGKVGVALSTLGPGATNLMTGVAYAQLGGFPLLVITGQKPIRKSKQGKFQIVDIVSMMKPVTKFSASVVNGDDVPQMFSEAVSLAEAERPGVAHLELPEDIAGEVCNAKPIPIKKIIPETASAESITEAVKEIEKAKHPLVILGAGANRQPIQKELKTFFQKTGIPFVSTQMGKGGFDENSPLYIGGTGIAQGDFAHLAFKHADAIILIGHDVINTPPIILTPESLPKCKVIHINFFSSVAKDVYIPTHEIIGDIKISLSALTEKIKKSESWDFNYFYKVREASKKDVLKFGQSADFPLRPEKVVADIGKVLSKSDILALDNGMYKIYITRSFVTRERNGLLLDNALATMGAGLPSGIALKILYLKKKVLVVAGDGGIMMSIPDLETAVRLKVNLTVLILDDSGFGMIAWKQKKLNMASFGLSFNNPDFIMLAESFGAVGHKVDKAQDLAPLLKKALNSKGVHIIACPINYQEANKILGSIKNLEASY</sequence>
<dbReference type="GO" id="GO:0009097">
    <property type="term" value="P:isoleucine biosynthetic process"/>
    <property type="evidence" value="ECO:0007669"/>
    <property type="project" value="TreeGrafter"/>
</dbReference>
<dbReference type="InterPro" id="IPR029035">
    <property type="entry name" value="DHS-like_NAD/FAD-binding_dom"/>
</dbReference>
<organism evidence="7 8">
    <name type="scientific">Candidatus Nomurabacteria bacterium RIFCSPHIGHO2_01_FULL_39_10</name>
    <dbReference type="NCBI Taxonomy" id="1801733"/>
    <lineage>
        <taxon>Bacteria</taxon>
        <taxon>Candidatus Nomuraibacteriota</taxon>
    </lineage>
</organism>
<evidence type="ECO:0000259" key="4">
    <source>
        <dbReference type="Pfam" id="PF00205"/>
    </source>
</evidence>
<feature type="domain" description="Thiamine pyrophosphate enzyme TPP-binding" evidence="5">
    <location>
        <begin position="390"/>
        <end position="535"/>
    </location>
</feature>
<dbReference type="AlphaFoldDB" id="A0A1F6VAF8"/>
<evidence type="ECO:0000259" key="5">
    <source>
        <dbReference type="Pfam" id="PF02775"/>
    </source>
</evidence>
<comment type="similarity">
    <text evidence="1 3">Belongs to the TPP enzyme family.</text>
</comment>
<feature type="domain" description="Thiamine pyrophosphate enzyme central" evidence="4">
    <location>
        <begin position="195"/>
        <end position="331"/>
    </location>
</feature>
<evidence type="ECO:0000256" key="3">
    <source>
        <dbReference type="RuleBase" id="RU362132"/>
    </source>
</evidence>
<dbReference type="Pfam" id="PF02775">
    <property type="entry name" value="TPP_enzyme_C"/>
    <property type="match status" value="1"/>
</dbReference>
<dbReference type="Pfam" id="PF02776">
    <property type="entry name" value="TPP_enzyme_N"/>
    <property type="match status" value="1"/>
</dbReference>
<dbReference type="NCBIfam" id="NF006187">
    <property type="entry name" value="PRK08322.1"/>
    <property type="match status" value="1"/>
</dbReference>
<protein>
    <submittedName>
        <fullName evidence="7">Acetolactate synthase</fullName>
    </submittedName>
</protein>
<dbReference type="GO" id="GO:0030976">
    <property type="term" value="F:thiamine pyrophosphate binding"/>
    <property type="evidence" value="ECO:0007669"/>
    <property type="project" value="InterPro"/>
</dbReference>
<accession>A0A1F6VAF8</accession>
<keyword evidence="2 3" id="KW-0786">Thiamine pyrophosphate</keyword>
<dbReference type="GO" id="GO:0000287">
    <property type="term" value="F:magnesium ion binding"/>
    <property type="evidence" value="ECO:0007669"/>
    <property type="project" value="InterPro"/>
</dbReference>
<evidence type="ECO:0000256" key="2">
    <source>
        <dbReference type="ARBA" id="ARBA00023052"/>
    </source>
</evidence>
<evidence type="ECO:0000256" key="1">
    <source>
        <dbReference type="ARBA" id="ARBA00007812"/>
    </source>
</evidence>
<dbReference type="InterPro" id="IPR012000">
    <property type="entry name" value="Thiamin_PyroP_enz_cen_dom"/>
</dbReference>
<dbReference type="InterPro" id="IPR012001">
    <property type="entry name" value="Thiamin_PyroP_enz_TPP-bd_dom"/>
</dbReference>
<evidence type="ECO:0000313" key="7">
    <source>
        <dbReference type="EMBL" id="OGI66526.1"/>
    </source>
</evidence>
<dbReference type="InterPro" id="IPR045229">
    <property type="entry name" value="TPP_enz"/>
</dbReference>
<dbReference type="InterPro" id="IPR029061">
    <property type="entry name" value="THDP-binding"/>
</dbReference>
<dbReference type="SUPFAM" id="SSF52518">
    <property type="entry name" value="Thiamin diphosphate-binding fold (THDP-binding)"/>
    <property type="match status" value="2"/>
</dbReference>
<name>A0A1F6VAF8_9BACT</name>
<feature type="domain" description="Thiamine pyrophosphate enzyme N-terminal TPP-binding" evidence="6">
    <location>
        <begin position="7"/>
        <end position="126"/>
    </location>
</feature>
<evidence type="ECO:0000313" key="8">
    <source>
        <dbReference type="Proteomes" id="UP000178700"/>
    </source>
</evidence>
<dbReference type="SUPFAM" id="SSF52467">
    <property type="entry name" value="DHS-like NAD/FAD-binding domain"/>
    <property type="match status" value="1"/>
</dbReference>
<dbReference type="InterPro" id="IPR011766">
    <property type="entry name" value="TPP_enzyme_TPP-bd"/>
</dbReference>
<dbReference type="Gene3D" id="3.40.50.970">
    <property type="match status" value="2"/>
</dbReference>
<proteinExistence type="inferred from homology"/>
<dbReference type="PANTHER" id="PTHR18968:SF129">
    <property type="entry name" value="ACETOLACTATE SYNTHASE"/>
    <property type="match status" value="1"/>
</dbReference>
<reference evidence="7 8" key="1">
    <citation type="journal article" date="2016" name="Nat. Commun.">
        <title>Thousands of microbial genomes shed light on interconnected biogeochemical processes in an aquifer system.</title>
        <authorList>
            <person name="Anantharaman K."/>
            <person name="Brown C.T."/>
            <person name="Hug L.A."/>
            <person name="Sharon I."/>
            <person name="Castelle C.J."/>
            <person name="Probst A.J."/>
            <person name="Thomas B.C."/>
            <person name="Singh A."/>
            <person name="Wilkins M.J."/>
            <person name="Karaoz U."/>
            <person name="Brodie E.L."/>
            <person name="Williams K.H."/>
            <person name="Hubbard S.S."/>
            <person name="Banfield J.F."/>
        </authorList>
    </citation>
    <scope>NUCLEOTIDE SEQUENCE [LARGE SCALE GENOMIC DNA]</scope>
</reference>
<dbReference type="GO" id="GO:0005948">
    <property type="term" value="C:acetolactate synthase complex"/>
    <property type="evidence" value="ECO:0007669"/>
    <property type="project" value="TreeGrafter"/>
</dbReference>
<dbReference type="FunFam" id="3.40.50.970:FF:000007">
    <property type="entry name" value="Acetolactate synthase"/>
    <property type="match status" value="1"/>
</dbReference>
<comment type="caution">
    <text evidence="7">The sequence shown here is derived from an EMBL/GenBank/DDBJ whole genome shotgun (WGS) entry which is preliminary data.</text>
</comment>
<dbReference type="GO" id="GO:0050660">
    <property type="term" value="F:flavin adenine dinucleotide binding"/>
    <property type="evidence" value="ECO:0007669"/>
    <property type="project" value="TreeGrafter"/>
</dbReference>
<dbReference type="Pfam" id="PF00205">
    <property type="entry name" value="TPP_enzyme_M"/>
    <property type="match status" value="1"/>
</dbReference>
<dbReference type="EMBL" id="MFTJ01000009">
    <property type="protein sequence ID" value="OGI66526.1"/>
    <property type="molecule type" value="Genomic_DNA"/>
</dbReference>
<dbReference type="GO" id="GO:0003984">
    <property type="term" value="F:acetolactate synthase activity"/>
    <property type="evidence" value="ECO:0007669"/>
    <property type="project" value="TreeGrafter"/>
</dbReference>
<gene>
    <name evidence="7" type="ORF">A2642_02670</name>
</gene>
<dbReference type="Gene3D" id="3.40.50.1220">
    <property type="entry name" value="TPP-binding domain"/>
    <property type="match status" value="1"/>
</dbReference>
<dbReference type="Proteomes" id="UP000178700">
    <property type="component" value="Unassembled WGS sequence"/>
</dbReference>
<dbReference type="PANTHER" id="PTHR18968">
    <property type="entry name" value="THIAMINE PYROPHOSPHATE ENZYMES"/>
    <property type="match status" value="1"/>
</dbReference>
<dbReference type="CDD" id="cd07035">
    <property type="entry name" value="TPP_PYR_POX_like"/>
    <property type="match status" value="1"/>
</dbReference>
<evidence type="ECO:0000259" key="6">
    <source>
        <dbReference type="Pfam" id="PF02776"/>
    </source>
</evidence>